<name>A0A218WZ83_PUNGR</name>
<protein>
    <submittedName>
        <fullName evidence="1">Uncharacterized protein</fullName>
    </submittedName>
</protein>
<organism evidence="1 2">
    <name type="scientific">Punica granatum</name>
    <name type="common">Pomegranate</name>
    <dbReference type="NCBI Taxonomy" id="22663"/>
    <lineage>
        <taxon>Eukaryota</taxon>
        <taxon>Viridiplantae</taxon>
        <taxon>Streptophyta</taxon>
        <taxon>Embryophyta</taxon>
        <taxon>Tracheophyta</taxon>
        <taxon>Spermatophyta</taxon>
        <taxon>Magnoliopsida</taxon>
        <taxon>eudicotyledons</taxon>
        <taxon>Gunneridae</taxon>
        <taxon>Pentapetalae</taxon>
        <taxon>rosids</taxon>
        <taxon>malvids</taxon>
        <taxon>Myrtales</taxon>
        <taxon>Lythraceae</taxon>
        <taxon>Punica</taxon>
    </lineage>
</organism>
<comment type="caution">
    <text evidence="1">The sequence shown here is derived from an EMBL/GenBank/DDBJ whole genome shotgun (WGS) entry which is preliminary data.</text>
</comment>
<evidence type="ECO:0000313" key="1">
    <source>
        <dbReference type="EMBL" id="OWM77819.1"/>
    </source>
</evidence>
<proteinExistence type="predicted"/>
<accession>A0A218WZ83</accession>
<reference evidence="2" key="1">
    <citation type="journal article" date="2017" name="Plant J.">
        <title>The pomegranate (Punica granatum L.) genome and the genomics of punicalagin biosynthesis.</title>
        <authorList>
            <person name="Qin G."/>
            <person name="Xu C."/>
            <person name="Ming R."/>
            <person name="Tang H."/>
            <person name="Guyot R."/>
            <person name="Kramer E.M."/>
            <person name="Hu Y."/>
            <person name="Yi X."/>
            <person name="Qi Y."/>
            <person name="Xu X."/>
            <person name="Gao Z."/>
            <person name="Pan H."/>
            <person name="Jian J."/>
            <person name="Tian Y."/>
            <person name="Yue Z."/>
            <person name="Xu Y."/>
        </authorList>
    </citation>
    <scope>NUCLEOTIDE SEQUENCE [LARGE SCALE GENOMIC DNA]</scope>
    <source>
        <strain evidence="2">cv. Dabenzi</strain>
    </source>
</reference>
<dbReference type="EMBL" id="MTKT01002511">
    <property type="protein sequence ID" value="OWM77819.1"/>
    <property type="molecule type" value="Genomic_DNA"/>
</dbReference>
<gene>
    <name evidence="1" type="ORF">CDL15_Pgr004513</name>
</gene>
<evidence type="ECO:0000313" key="2">
    <source>
        <dbReference type="Proteomes" id="UP000197138"/>
    </source>
</evidence>
<dbReference type="AlphaFoldDB" id="A0A218WZ83"/>
<sequence length="83" mass="9311">MLSRDYAKMVKRKLWPAACHMTMGLLDNCIVCSHEGLYLLEIYLVTGATVSLRMPRLCDEGLELWGGVPTYPEVLGIKVCYSS</sequence>
<dbReference type="Proteomes" id="UP000197138">
    <property type="component" value="Unassembled WGS sequence"/>
</dbReference>